<protein>
    <recommendedName>
        <fullName evidence="2">DUF721 domain-containing protein</fullName>
    </recommendedName>
</protein>
<dbReference type="EMBL" id="UINC01047967">
    <property type="protein sequence ID" value="SVB57911.1"/>
    <property type="molecule type" value="Genomic_DNA"/>
</dbReference>
<reference evidence="1" key="1">
    <citation type="submission" date="2018-05" db="EMBL/GenBank/DDBJ databases">
        <authorList>
            <person name="Lanie J.A."/>
            <person name="Ng W.-L."/>
            <person name="Kazmierczak K.M."/>
            <person name="Andrzejewski T.M."/>
            <person name="Davidsen T.M."/>
            <person name="Wayne K.J."/>
            <person name="Tettelin H."/>
            <person name="Glass J.I."/>
            <person name="Rusch D."/>
            <person name="Podicherti R."/>
            <person name="Tsui H.-C.T."/>
            <person name="Winkler M.E."/>
        </authorList>
    </citation>
    <scope>NUCLEOTIDE SEQUENCE</scope>
</reference>
<accession>A0A382F717</accession>
<organism evidence="1">
    <name type="scientific">marine metagenome</name>
    <dbReference type="NCBI Taxonomy" id="408172"/>
    <lineage>
        <taxon>unclassified sequences</taxon>
        <taxon>metagenomes</taxon>
        <taxon>ecological metagenomes</taxon>
    </lineage>
</organism>
<name>A0A382F717_9ZZZZ</name>
<dbReference type="Pfam" id="PF05258">
    <property type="entry name" value="DciA"/>
    <property type="match status" value="1"/>
</dbReference>
<dbReference type="InterPro" id="IPR007922">
    <property type="entry name" value="DciA-like"/>
</dbReference>
<evidence type="ECO:0008006" key="2">
    <source>
        <dbReference type="Google" id="ProtNLM"/>
    </source>
</evidence>
<gene>
    <name evidence="1" type="ORF">METZ01_LOCUS210765</name>
</gene>
<dbReference type="AlphaFoldDB" id="A0A382F717"/>
<proteinExistence type="predicted"/>
<sequence length="101" mass="10612">MIATKHCATSALALLLQDQPLSPGKVALAWAAAVGPTMDRVTNVSFGSGGTLTVQATNRHWAREIHRSTPLIMSRVNRLLGEHVVTTISVSSPGPRGDGIS</sequence>
<evidence type="ECO:0000313" key="1">
    <source>
        <dbReference type="EMBL" id="SVB57911.1"/>
    </source>
</evidence>